<evidence type="ECO:0000313" key="2">
    <source>
        <dbReference type="EMBL" id="KAF9487384.1"/>
    </source>
</evidence>
<gene>
    <name evidence="2" type="ORF">BDN71DRAFT_1436891</name>
</gene>
<feature type="signal peptide" evidence="1">
    <location>
        <begin position="1"/>
        <end position="20"/>
    </location>
</feature>
<accession>A0A9P5ZGN4</accession>
<sequence>MCSYHGSDLWWLSWAWLRHGAVIMMWTHCREDGDGSLHGGLGTACLVLGKKDSLHESRFLAMGPRSAHAFSPEIVGLNMALLKPPNVGSKELSALGSFLVPRSNNSHRTSRSKASAGPNYPALKLNLRIARPYIHRQTCSGTLKPVLEFCGRRRSSILDKSLRHDVEFSRRVMELMSRLGRMSSRSLQRRNGTPDFVVEDTSVETNRRYSALKKLALPTRGAPTGDKGCFPMRQAQLGQREKRQRRVEQECLFVVANIVIYDGDAHPPRHPQGDVIHIAADVATQCAIDLSEVV</sequence>
<reference evidence="2" key="1">
    <citation type="submission" date="2020-11" db="EMBL/GenBank/DDBJ databases">
        <authorList>
            <consortium name="DOE Joint Genome Institute"/>
            <person name="Ahrendt S."/>
            <person name="Riley R."/>
            <person name="Andreopoulos W."/>
            <person name="Labutti K."/>
            <person name="Pangilinan J."/>
            <person name="Ruiz-Duenas F.J."/>
            <person name="Barrasa J.M."/>
            <person name="Sanchez-Garcia M."/>
            <person name="Camarero S."/>
            <person name="Miyauchi S."/>
            <person name="Serrano A."/>
            <person name="Linde D."/>
            <person name="Babiker R."/>
            <person name="Drula E."/>
            <person name="Ayuso-Fernandez I."/>
            <person name="Pacheco R."/>
            <person name="Padilla G."/>
            <person name="Ferreira P."/>
            <person name="Barriuso J."/>
            <person name="Kellner H."/>
            <person name="Castanera R."/>
            <person name="Alfaro M."/>
            <person name="Ramirez L."/>
            <person name="Pisabarro A.G."/>
            <person name="Kuo A."/>
            <person name="Tritt A."/>
            <person name="Lipzen A."/>
            <person name="He G."/>
            <person name="Yan M."/>
            <person name="Ng V."/>
            <person name="Cullen D."/>
            <person name="Martin F."/>
            <person name="Rosso M.-N."/>
            <person name="Henrissat B."/>
            <person name="Hibbett D."/>
            <person name="Martinez A.T."/>
            <person name="Grigoriev I.V."/>
        </authorList>
    </citation>
    <scope>NUCLEOTIDE SEQUENCE</scope>
    <source>
        <strain evidence="2">ATCC 90797</strain>
    </source>
</reference>
<dbReference type="EMBL" id="MU154783">
    <property type="protein sequence ID" value="KAF9487384.1"/>
    <property type="molecule type" value="Genomic_DNA"/>
</dbReference>
<evidence type="ECO:0000256" key="1">
    <source>
        <dbReference type="SAM" id="SignalP"/>
    </source>
</evidence>
<dbReference type="AlphaFoldDB" id="A0A9P5ZGN4"/>
<dbReference type="Proteomes" id="UP000807025">
    <property type="component" value="Unassembled WGS sequence"/>
</dbReference>
<keyword evidence="3" id="KW-1185">Reference proteome</keyword>
<comment type="caution">
    <text evidence="2">The sequence shown here is derived from an EMBL/GenBank/DDBJ whole genome shotgun (WGS) entry which is preliminary data.</text>
</comment>
<evidence type="ECO:0000313" key="3">
    <source>
        <dbReference type="Proteomes" id="UP000807025"/>
    </source>
</evidence>
<organism evidence="2 3">
    <name type="scientific">Pleurotus eryngii</name>
    <name type="common">Boletus of the steppes</name>
    <dbReference type="NCBI Taxonomy" id="5323"/>
    <lineage>
        <taxon>Eukaryota</taxon>
        <taxon>Fungi</taxon>
        <taxon>Dikarya</taxon>
        <taxon>Basidiomycota</taxon>
        <taxon>Agaricomycotina</taxon>
        <taxon>Agaricomycetes</taxon>
        <taxon>Agaricomycetidae</taxon>
        <taxon>Agaricales</taxon>
        <taxon>Pleurotineae</taxon>
        <taxon>Pleurotaceae</taxon>
        <taxon>Pleurotus</taxon>
    </lineage>
</organism>
<feature type="chain" id="PRO_5040390061" evidence="1">
    <location>
        <begin position="21"/>
        <end position="294"/>
    </location>
</feature>
<keyword evidence="1" id="KW-0732">Signal</keyword>
<proteinExistence type="predicted"/>
<protein>
    <submittedName>
        <fullName evidence="2">Uncharacterized protein</fullName>
    </submittedName>
</protein>
<name>A0A9P5ZGN4_PLEER</name>